<evidence type="ECO:0000313" key="3">
    <source>
        <dbReference type="Proteomes" id="UP000658278"/>
    </source>
</evidence>
<gene>
    <name evidence="2" type="ORF">JIN81_10650</name>
</gene>
<protein>
    <submittedName>
        <fullName evidence="2">Uncharacterized protein</fullName>
    </submittedName>
</protein>
<proteinExistence type="predicted"/>
<feature type="transmembrane region" description="Helical" evidence="1">
    <location>
        <begin position="136"/>
        <end position="156"/>
    </location>
</feature>
<organism evidence="2 3">
    <name type="scientific">Haloferula rosea</name>
    <dbReference type="NCBI Taxonomy" id="490093"/>
    <lineage>
        <taxon>Bacteria</taxon>
        <taxon>Pseudomonadati</taxon>
        <taxon>Verrucomicrobiota</taxon>
        <taxon>Verrucomicrobiia</taxon>
        <taxon>Verrucomicrobiales</taxon>
        <taxon>Verrucomicrobiaceae</taxon>
        <taxon>Haloferula</taxon>
    </lineage>
</organism>
<keyword evidence="1" id="KW-0812">Transmembrane</keyword>
<evidence type="ECO:0000256" key="1">
    <source>
        <dbReference type="SAM" id="Phobius"/>
    </source>
</evidence>
<feature type="transmembrane region" description="Helical" evidence="1">
    <location>
        <begin position="100"/>
        <end position="124"/>
    </location>
</feature>
<dbReference type="EMBL" id="JAENII010000007">
    <property type="protein sequence ID" value="MBK1827482.1"/>
    <property type="molecule type" value="Genomic_DNA"/>
</dbReference>
<comment type="caution">
    <text evidence="2">The sequence shown here is derived from an EMBL/GenBank/DDBJ whole genome shotgun (WGS) entry which is preliminary data.</text>
</comment>
<sequence length="172" mass="18752">MTWRRSDLFALAFFTGAAVLLILLQVVPFSYGRDYSSGASVAEMKAFMGYRIWPELLSEVIDPGSFDLLGAAISGGLLLGTLVVLVSPFVIGIVAANRVLWWFIAVSSSLVVVGLTVMFCWLLVVETPNPDYWQMGPGLVCIMVFPMCHLAGVLCIRRREADTSLASGVETR</sequence>
<feature type="transmembrane region" description="Helical" evidence="1">
    <location>
        <begin position="68"/>
        <end position="93"/>
    </location>
</feature>
<evidence type="ECO:0000313" key="2">
    <source>
        <dbReference type="EMBL" id="MBK1827482.1"/>
    </source>
</evidence>
<dbReference type="AlphaFoldDB" id="A0A934RAK9"/>
<keyword evidence="3" id="KW-1185">Reference proteome</keyword>
<keyword evidence="1" id="KW-1133">Transmembrane helix</keyword>
<dbReference type="Proteomes" id="UP000658278">
    <property type="component" value="Unassembled WGS sequence"/>
</dbReference>
<name>A0A934RAK9_9BACT</name>
<keyword evidence="1" id="KW-0472">Membrane</keyword>
<dbReference type="RefSeq" id="WP_200278972.1">
    <property type="nucleotide sequence ID" value="NZ_JAENII010000007.1"/>
</dbReference>
<reference evidence="2" key="1">
    <citation type="submission" date="2021-01" db="EMBL/GenBank/DDBJ databases">
        <title>Modified the classification status of verrucomicrobia.</title>
        <authorList>
            <person name="Feng X."/>
        </authorList>
    </citation>
    <scope>NUCLEOTIDE SEQUENCE</scope>
    <source>
        <strain evidence="2">KCTC 22201</strain>
    </source>
</reference>
<accession>A0A934RAK9</accession>